<dbReference type="InterPro" id="IPR006099">
    <property type="entry name" value="MeMalonylCoA_mutase_a/b_cat"/>
</dbReference>
<dbReference type="GO" id="GO:0031419">
    <property type="term" value="F:cobalamin binding"/>
    <property type="evidence" value="ECO:0007669"/>
    <property type="project" value="UniProtKB-KW"/>
</dbReference>
<dbReference type="RefSeq" id="WP_071928525.1">
    <property type="nucleotide sequence ID" value="NZ_CP018082.1"/>
</dbReference>
<evidence type="ECO:0000256" key="1">
    <source>
        <dbReference type="ARBA" id="ARBA00001922"/>
    </source>
</evidence>
<organism evidence="8 9">
    <name type="scientific">Nocardia mangyaensis</name>
    <dbReference type="NCBI Taxonomy" id="2213200"/>
    <lineage>
        <taxon>Bacteria</taxon>
        <taxon>Bacillati</taxon>
        <taxon>Actinomycetota</taxon>
        <taxon>Actinomycetes</taxon>
        <taxon>Mycobacteriales</taxon>
        <taxon>Nocardiaceae</taxon>
        <taxon>Nocardia</taxon>
    </lineage>
</organism>
<sequence length="623" mass="64673">MPIGSESGAGIAPEPVPEYAAWRQGVAGVLAKARRVEAAELPAEPEHLLDETTYDGLTIAPLYTRRDELPEQPLPGAFPYVRGGDATRDPQRGWFVSAFAGEDDAEATNRAILTGLENGVSAIALGVGPYGVAVDDIPVALRGLLYELAPLTLVAGAATSSAAQKVFEVLDGYSIDDRAQIRVGLAAAPLTSAFTGAEDVDQAEAVALAVRAIARPESVRAITVDGIAFHNAGAADAQEVGAAIAAGLAYLRLLTGAGVDIADAFGQLEFRFAATDDQFATIVKFRAARRLWARVAQVCGAPAFGAAPQHAVTSAAMMTQRDPWVNLLRTTLAAFGAGVGGADSVTVLPFDAALPPGELGVSTTFSQRMARNTQLLLLEESHLGHVQDPAAGSWYVDALTDELAAKAWAFMQELEAEGGYLAALDSGVLAARIAETAATRAADVAHRRAAVTGVNEFPNLAEAPLSEQARERGPNVRYGAAFETLRNRSDAYLAAHGARPKALIVPLGPVAEHNARTIFTANVLASGGIESVNPGPLAIDAIAAAAREAGARIAVLCGADKRYTEQAGEAVDALRAAGVETVLLAGPEKSVAQYSGTQRPDGYLALRIDAVAVLSQLLEKVGA</sequence>
<dbReference type="InterPro" id="IPR016176">
    <property type="entry name" value="Cbl-dep_enz_cat"/>
</dbReference>
<gene>
    <name evidence="8" type="ORF">BOX37_16835</name>
</gene>
<evidence type="ECO:0000259" key="7">
    <source>
        <dbReference type="Pfam" id="PF01642"/>
    </source>
</evidence>
<feature type="domain" description="Methylmalonyl-CoA mutase alpha/beta chain catalytic" evidence="7">
    <location>
        <begin position="218"/>
        <end position="466"/>
    </location>
</feature>
<evidence type="ECO:0000256" key="4">
    <source>
        <dbReference type="ARBA" id="ARBA00022628"/>
    </source>
</evidence>
<protein>
    <submittedName>
        <fullName evidence="8">Methylmalonyl-CoA mutase</fullName>
    </submittedName>
</protein>
<evidence type="ECO:0000256" key="2">
    <source>
        <dbReference type="ARBA" id="ARBA00008465"/>
    </source>
</evidence>
<keyword evidence="9" id="KW-1185">Reference proteome</keyword>
<evidence type="ECO:0000313" key="8">
    <source>
        <dbReference type="EMBL" id="APE35335.1"/>
    </source>
</evidence>
<dbReference type="AlphaFoldDB" id="A0A1J0VTS2"/>
<accession>A0A1J0VTS2</accession>
<comment type="cofactor">
    <cofactor evidence="1">
        <name>adenosylcob(III)alamin</name>
        <dbReference type="ChEBI" id="CHEBI:18408"/>
    </cofactor>
</comment>
<dbReference type="PANTHER" id="PTHR48101:SF4">
    <property type="entry name" value="METHYLMALONYL-COA MUTASE, MITOCHONDRIAL"/>
    <property type="match status" value="1"/>
</dbReference>
<name>A0A1J0VTS2_9NOCA</name>
<evidence type="ECO:0000256" key="3">
    <source>
        <dbReference type="ARBA" id="ARBA00011870"/>
    </source>
</evidence>
<dbReference type="GO" id="GO:0005737">
    <property type="term" value="C:cytoplasm"/>
    <property type="evidence" value="ECO:0007669"/>
    <property type="project" value="TreeGrafter"/>
</dbReference>
<evidence type="ECO:0000256" key="6">
    <source>
        <dbReference type="ARBA" id="ARBA00023285"/>
    </source>
</evidence>
<feature type="domain" description="Methylmalonyl-CoA mutase alpha/beta chain catalytic" evidence="7">
    <location>
        <begin position="53"/>
        <end position="124"/>
    </location>
</feature>
<evidence type="ECO:0000313" key="9">
    <source>
        <dbReference type="Proteomes" id="UP000183810"/>
    </source>
</evidence>
<dbReference type="PANTHER" id="PTHR48101">
    <property type="entry name" value="METHYLMALONYL-COA MUTASE, MITOCHONDRIAL-RELATED"/>
    <property type="match status" value="1"/>
</dbReference>
<keyword evidence="4" id="KW-0846">Cobalamin</keyword>
<dbReference type="InterPro" id="IPR036724">
    <property type="entry name" value="Cobalamin-bd_sf"/>
</dbReference>
<evidence type="ECO:0000256" key="5">
    <source>
        <dbReference type="ARBA" id="ARBA00023235"/>
    </source>
</evidence>
<reference evidence="8" key="1">
    <citation type="submission" date="2016-11" db="EMBL/GenBank/DDBJ databases">
        <authorList>
            <person name="Jaros S."/>
            <person name="Januszkiewicz K."/>
            <person name="Wedrychowicz H."/>
        </authorList>
    </citation>
    <scope>NUCLEOTIDE SEQUENCE [LARGE SCALE GENOMIC DNA]</scope>
    <source>
        <strain evidence="8">Y48</strain>
    </source>
</reference>
<keyword evidence="6" id="KW-0170">Cobalt</keyword>
<proteinExistence type="inferred from homology"/>
<dbReference type="Gene3D" id="3.20.20.240">
    <property type="entry name" value="Methylmalonyl-CoA mutase"/>
    <property type="match status" value="1"/>
</dbReference>
<dbReference type="EMBL" id="CP018082">
    <property type="protein sequence ID" value="APE35335.1"/>
    <property type="molecule type" value="Genomic_DNA"/>
</dbReference>
<dbReference type="GO" id="GO:0004494">
    <property type="term" value="F:methylmalonyl-CoA mutase activity"/>
    <property type="evidence" value="ECO:0007669"/>
    <property type="project" value="UniProtKB-EC"/>
</dbReference>
<dbReference type="KEGG" id="nsl:BOX37_16835"/>
<dbReference type="Pfam" id="PF01642">
    <property type="entry name" value="MM_CoA_mutase"/>
    <property type="match status" value="2"/>
</dbReference>
<keyword evidence="5" id="KW-0413">Isomerase</keyword>
<dbReference type="SUPFAM" id="SSF51703">
    <property type="entry name" value="Cobalamin (vitamin B12)-dependent enzymes"/>
    <property type="match status" value="1"/>
</dbReference>
<dbReference type="GO" id="GO:0019678">
    <property type="term" value="P:propionate metabolic process, methylmalonyl pathway"/>
    <property type="evidence" value="ECO:0007669"/>
    <property type="project" value="TreeGrafter"/>
</dbReference>
<dbReference type="CDD" id="cd03677">
    <property type="entry name" value="MM_CoA_mutase_beta"/>
    <property type="match status" value="1"/>
</dbReference>
<dbReference type="Gene3D" id="3.40.50.280">
    <property type="entry name" value="Cobalamin-binding domain"/>
    <property type="match status" value="1"/>
</dbReference>
<comment type="subunit">
    <text evidence="3">Heterodimer of an alpha and a beta chain.</text>
</comment>
<comment type="similarity">
    <text evidence="2">Belongs to the methylmalonyl-CoA mutase family.</text>
</comment>
<dbReference type="SUPFAM" id="SSF52242">
    <property type="entry name" value="Cobalamin (vitamin B12)-binding domain"/>
    <property type="match status" value="1"/>
</dbReference>
<dbReference type="GO" id="GO:0046872">
    <property type="term" value="F:metal ion binding"/>
    <property type="evidence" value="ECO:0007669"/>
    <property type="project" value="InterPro"/>
</dbReference>
<dbReference type="OrthoDB" id="9762378at2"/>
<dbReference type="Proteomes" id="UP000183810">
    <property type="component" value="Chromosome"/>
</dbReference>